<dbReference type="InterPro" id="IPR010310">
    <property type="entry name" value="T7SS_ESAT-6-like"/>
</dbReference>
<evidence type="ECO:0000313" key="3">
    <source>
        <dbReference type="Proteomes" id="UP000326838"/>
    </source>
</evidence>
<name>A0A5N0TCK6_9MICO</name>
<evidence type="ECO:0000313" key="2">
    <source>
        <dbReference type="EMBL" id="KAA9132164.1"/>
    </source>
</evidence>
<feature type="compositionally biased region" description="Gly residues" evidence="1">
    <location>
        <begin position="96"/>
        <end position="105"/>
    </location>
</feature>
<dbReference type="EMBL" id="VYUY01000015">
    <property type="protein sequence ID" value="KAA9132164.1"/>
    <property type="molecule type" value="Genomic_DNA"/>
</dbReference>
<dbReference type="AlphaFoldDB" id="A0A5N0TCK6"/>
<protein>
    <submittedName>
        <fullName evidence="2">WXG100 family type VII secretion target</fullName>
    </submittedName>
</protein>
<sequence>MSKEISAAEGALRRGAEAVAGAHIDIADSTRRVQAELDQILSIWTGDAARSYSEMMQTWTIGANRINATLVHLETALRQTERDQSALEDQHRSTIGGLGAMMGGE</sequence>
<organism evidence="2 3">
    <name type="scientific">Microbacterium caowuchunii</name>
    <dbReference type="NCBI Taxonomy" id="2614638"/>
    <lineage>
        <taxon>Bacteria</taxon>
        <taxon>Bacillati</taxon>
        <taxon>Actinomycetota</taxon>
        <taxon>Actinomycetes</taxon>
        <taxon>Micrococcales</taxon>
        <taxon>Microbacteriaceae</taxon>
        <taxon>Microbacterium</taxon>
    </lineage>
</organism>
<gene>
    <name evidence="2" type="ORF">F6B40_10615</name>
</gene>
<dbReference type="Pfam" id="PF06013">
    <property type="entry name" value="WXG100"/>
    <property type="match status" value="1"/>
</dbReference>
<evidence type="ECO:0000256" key="1">
    <source>
        <dbReference type="SAM" id="MobiDB-lite"/>
    </source>
</evidence>
<feature type="compositionally biased region" description="Basic and acidic residues" evidence="1">
    <location>
        <begin position="81"/>
        <end position="92"/>
    </location>
</feature>
<dbReference type="SUPFAM" id="SSF140453">
    <property type="entry name" value="EsxAB dimer-like"/>
    <property type="match status" value="1"/>
</dbReference>
<keyword evidence="3" id="KW-1185">Reference proteome</keyword>
<feature type="region of interest" description="Disordered" evidence="1">
    <location>
        <begin position="81"/>
        <end position="105"/>
    </location>
</feature>
<dbReference type="Gene3D" id="1.10.287.1060">
    <property type="entry name" value="ESAT-6-like"/>
    <property type="match status" value="1"/>
</dbReference>
<dbReference type="Proteomes" id="UP000326838">
    <property type="component" value="Unassembled WGS sequence"/>
</dbReference>
<accession>A0A5N0TCK6</accession>
<dbReference type="RefSeq" id="WP_150893807.1">
    <property type="nucleotide sequence ID" value="NZ_VYUY01000015.1"/>
</dbReference>
<proteinExistence type="predicted"/>
<dbReference type="InterPro" id="IPR036689">
    <property type="entry name" value="ESAT-6-like_sf"/>
</dbReference>
<comment type="caution">
    <text evidence="2">The sequence shown here is derived from an EMBL/GenBank/DDBJ whole genome shotgun (WGS) entry which is preliminary data.</text>
</comment>
<reference evidence="3" key="1">
    <citation type="submission" date="2019-09" db="EMBL/GenBank/DDBJ databases">
        <title>Mumia zhuanghuii sp. nov. isolated from the intestinal contents of plateau pika (Ochotona curzoniae) in the Qinghai-Tibet plateau of China.</title>
        <authorList>
            <person name="Tian Z."/>
        </authorList>
    </citation>
    <scope>NUCLEOTIDE SEQUENCE [LARGE SCALE GENOMIC DNA]</scope>
    <source>
        <strain evidence="3">L-033</strain>
    </source>
</reference>